<name>A0AAV7XFK3_9NEOP</name>
<comment type="subcellular location">
    <subcellularLocation>
        <location evidence="1">Secreted</location>
    </subcellularLocation>
</comment>
<dbReference type="AlphaFoldDB" id="A0AAV7XFK3"/>
<organism evidence="6 7">
    <name type="scientific">Megalurothrips usitatus</name>
    <name type="common">bean blossom thrips</name>
    <dbReference type="NCBI Taxonomy" id="439358"/>
    <lineage>
        <taxon>Eukaryota</taxon>
        <taxon>Metazoa</taxon>
        <taxon>Ecdysozoa</taxon>
        <taxon>Arthropoda</taxon>
        <taxon>Hexapoda</taxon>
        <taxon>Insecta</taxon>
        <taxon>Pterygota</taxon>
        <taxon>Neoptera</taxon>
        <taxon>Paraneoptera</taxon>
        <taxon>Thysanoptera</taxon>
        <taxon>Terebrantia</taxon>
        <taxon>Thripoidea</taxon>
        <taxon>Thripidae</taxon>
        <taxon>Megalurothrips</taxon>
    </lineage>
</organism>
<dbReference type="GO" id="GO:0016671">
    <property type="term" value="F:oxidoreductase activity, acting on a sulfur group of donors, disulfide as acceptor"/>
    <property type="evidence" value="ECO:0007669"/>
    <property type="project" value="InterPro"/>
</dbReference>
<evidence type="ECO:0000313" key="6">
    <source>
        <dbReference type="EMBL" id="KAJ1523338.1"/>
    </source>
</evidence>
<dbReference type="EMBL" id="JAPTSV010000010">
    <property type="protein sequence ID" value="KAJ1523338.1"/>
    <property type="molecule type" value="Genomic_DNA"/>
</dbReference>
<reference evidence="6" key="1">
    <citation type="submission" date="2022-12" db="EMBL/GenBank/DDBJ databases">
        <title>Chromosome-level genome assembly of the bean flower thrips Megalurothrips usitatus.</title>
        <authorList>
            <person name="Ma L."/>
            <person name="Liu Q."/>
            <person name="Li H."/>
            <person name="Cai W."/>
        </authorList>
    </citation>
    <scope>NUCLEOTIDE SEQUENCE</scope>
    <source>
        <strain evidence="6">Cailab_2022a</strain>
    </source>
</reference>
<keyword evidence="5" id="KW-0325">Glycoprotein</keyword>
<keyword evidence="3" id="KW-0964">Secreted</keyword>
<evidence type="ECO:0008006" key="8">
    <source>
        <dbReference type="Google" id="ProtNLM"/>
    </source>
</evidence>
<evidence type="ECO:0000256" key="3">
    <source>
        <dbReference type="ARBA" id="ARBA00022525"/>
    </source>
</evidence>
<keyword evidence="4" id="KW-0732">Signal</keyword>
<protein>
    <recommendedName>
        <fullName evidence="8">GILT-like protein 1</fullName>
    </recommendedName>
</protein>
<dbReference type="GO" id="GO:0005576">
    <property type="term" value="C:extracellular region"/>
    <property type="evidence" value="ECO:0007669"/>
    <property type="project" value="UniProtKB-SubCell"/>
</dbReference>
<gene>
    <name evidence="6" type="ORF">ONE63_001208</name>
</gene>
<evidence type="ECO:0000256" key="1">
    <source>
        <dbReference type="ARBA" id="ARBA00004613"/>
    </source>
</evidence>
<evidence type="ECO:0000256" key="2">
    <source>
        <dbReference type="ARBA" id="ARBA00005679"/>
    </source>
</evidence>
<keyword evidence="7" id="KW-1185">Reference proteome</keyword>
<evidence type="ECO:0000256" key="5">
    <source>
        <dbReference type="ARBA" id="ARBA00023180"/>
    </source>
</evidence>
<dbReference type="Pfam" id="PF03227">
    <property type="entry name" value="GILT"/>
    <property type="match status" value="1"/>
</dbReference>
<dbReference type="Gene3D" id="3.40.30.10">
    <property type="entry name" value="Glutaredoxin"/>
    <property type="match status" value="1"/>
</dbReference>
<evidence type="ECO:0000256" key="4">
    <source>
        <dbReference type="ARBA" id="ARBA00022729"/>
    </source>
</evidence>
<evidence type="ECO:0000313" key="7">
    <source>
        <dbReference type="Proteomes" id="UP001075354"/>
    </source>
</evidence>
<dbReference type="PANTHER" id="PTHR13234:SF8">
    <property type="entry name" value="GAMMA-INTERFERON-INDUCIBLE LYSOSOMAL THIOL REDUCTASE"/>
    <property type="match status" value="1"/>
</dbReference>
<dbReference type="Proteomes" id="UP001075354">
    <property type="component" value="Chromosome 10"/>
</dbReference>
<comment type="caution">
    <text evidence="6">The sequence shown here is derived from an EMBL/GenBank/DDBJ whole genome shotgun (WGS) entry which is preliminary data.</text>
</comment>
<accession>A0AAV7XFK3</accession>
<comment type="similarity">
    <text evidence="2">Belongs to the GILT family.</text>
</comment>
<dbReference type="InterPro" id="IPR004911">
    <property type="entry name" value="Interferon-induced_GILT"/>
</dbReference>
<sequence>MTVTVMYESLCPDSIRFVKDQVGPTFEALGSERIVVELIPYGKASTTPTDTGYSFRCQHGPSECKGNKLQACGLARLLGDNGKQVQYARCLLSQTNPAAFSEKCVYEAGLEADDVRACVAGREGQVLLAGMGERTSEDIAFVPKVMFDGKYTQDDQNQAMSNLVHVACDKLAPGDRPTACDR</sequence>
<dbReference type="PANTHER" id="PTHR13234">
    <property type="entry name" value="GAMMA-INTERFERON INDUCIBLE LYSOSOMAL THIOL REDUCTASE GILT"/>
    <property type="match status" value="1"/>
</dbReference>
<proteinExistence type="inferred from homology"/>